<feature type="chain" id="PRO_5039406164" description="Lipoprotein" evidence="2">
    <location>
        <begin position="27"/>
        <end position="231"/>
    </location>
</feature>
<evidence type="ECO:0000313" key="3">
    <source>
        <dbReference type="EMBL" id="RSL32122.1"/>
    </source>
</evidence>
<protein>
    <recommendedName>
        <fullName evidence="5">Lipoprotein</fullName>
    </recommendedName>
</protein>
<proteinExistence type="predicted"/>
<comment type="caution">
    <text evidence="3">The sequence shown here is derived from an EMBL/GenBank/DDBJ whole genome shotgun (WGS) entry which is preliminary data.</text>
</comment>
<dbReference type="EMBL" id="RBVX01000017">
    <property type="protein sequence ID" value="RSL32122.1"/>
    <property type="molecule type" value="Genomic_DNA"/>
</dbReference>
<evidence type="ECO:0000313" key="4">
    <source>
        <dbReference type="Proteomes" id="UP000275076"/>
    </source>
</evidence>
<feature type="signal peptide" evidence="2">
    <location>
        <begin position="1"/>
        <end position="26"/>
    </location>
</feature>
<evidence type="ECO:0000256" key="2">
    <source>
        <dbReference type="SAM" id="SignalP"/>
    </source>
</evidence>
<dbReference type="PROSITE" id="PS51257">
    <property type="entry name" value="PROKAR_LIPOPROTEIN"/>
    <property type="match status" value="1"/>
</dbReference>
<sequence>MKKMKKYILTAALSSLVLLMACGTEAPQQEEAKTGEVETAERQEEVQEVEQTKDDEQYNQLSDRQKDIASIIEDYELPEKGQTHLPDDVDNKHAIAYKNGVIINEKTKESLTQWHIDISDSMNIKTGQHLSVIISHFTDMNDKVAWEEIKQNERLLRRDIDKKLDYLYDVFRYVEEVEEYKPIKNMTIDMLDDLEEARVIRKTDLESAYNTYEKAVENIKAFNEAAAYSTS</sequence>
<organism evidence="3 4">
    <name type="scientific">Salibacterium salarium</name>
    <dbReference type="NCBI Taxonomy" id="284579"/>
    <lineage>
        <taxon>Bacteria</taxon>
        <taxon>Bacillati</taxon>
        <taxon>Bacillota</taxon>
        <taxon>Bacilli</taxon>
        <taxon>Bacillales</taxon>
        <taxon>Bacillaceae</taxon>
    </lineage>
</organism>
<feature type="compositionally biased region" description="Basic and acidic residues" evidence="1">
    <location>
        <begin position="30"/>
        <end position="56"/>
    </location>
</feature>
<dbReference type="Proteomes" id="UP000275076">
    <property type="component" value="Unassembled WGS sequence"/>
</dbReference>
<feature type="region of interest" description="Disordered" evidence="1">
    <location>
        <begin position="27"/>
        <end position="63"/>
    </location>
</feature>
<reference evidence="3 4" key="1">
    <citation type="submission" date="2018-10" db="EMBL/GenBank/DDBJ databases">
        <title>Draft genome sequence of Bacillus salarius IM0101, isolated from a hypersaline soil in Inner Mongolia, China.</title>
        <authorList>
            <person name="Yamprayoonswat W."/>
            <person name="Boonvisut S."/>
            <person name="Jumpathong W."/>
            <person name="Sittihan S."/>
            <person name="Ruangsuj P."/>
            <person name="Wanthongcharoen S."/>
            <person name="Thongpramul N."/>
            <person name="Pimmason S."/>
            <person name="Yu B."/>
            <person name="Yasawong M."/>
        </authorList>
    </citation>
    <scope>NUCLEOTIDE SEQUENCE [LARGE SCALE GENOMIC DNA]</scope>
    <source>
        <strain evidence="3 4">IM0101</strain>
    </source>
</reference>
<dbReference type="AlphaFoldDB" id="A0A3R9WRM0"/>
<gene>
    <name evidence="3" type="ORF">D7Z54_16980</name>
</gene>
<evidence type="ECO:0008006" key="5">
    <source>
        <dbReference type="Google" id="ProtNLM"/>
    </source>
</evidence>
<dbReference type="RefSeq" id="WP_125557204.1">
    <property type="nucleotide sequence ID" value="NZ_RBVX01000017.1"/>
</dbReference>
<keyword evidence="4" id="KW-1185">Reference proteome</keyword>
<accession>A0A3R9WRM0</accession>
<evidence type="ECO:0000256" key="1">
    <source>
        <dbReference type="SAM" id="MobiDB-lite"/>
    </source>
</evidence>
<name>A0A3R9WRM0_9BACI</name>
<keyword evidence="2" id="KW-0732">Signal</keyword>